<feature type="compositionally biased region" description="Low complexity" evidence="1">
    <location>
        <begin position="445"/>
        <end position="468"/>
    </location>
</feature>
<feature type="compositionally biased region" description="Basic residues" evidence="1">
    <location>
        <begin position="230"/>
        <end position="239"/>
    </location>
</feature>
<evidence type="ECO:0000256" key="1">
    <source>
        <dbReference type="SAM" id="MobiDB-lite"/>
    </source>
</evidence>
<name>A0A1Y6L6H9_ZYMTR</name>
<proteinExistence type="predicted"/>
<feature type="region of interest" description="Disordered" evidence="1">
    <location>
        <begin position="154"/>
        <end position="182"/>
    </location>
</feature>
<gene>
    <name evidence="2" type="ORF">ZT1A5_G1501</name>
</gene>
<evidence type="ECO:0000313" key="3">
    <source>
        <dbReference type="Proteomes" id="UP000215453"/>
    </source>
</evidence>
<dbReference type="Proteomes" id="UP000215453">
    <property type="component" value="Chromosome 1"/>
</dbReference>
<accession>A0A1Y6L6H9</accession>
<feature type="region of interest" description="Disordered" evidence="1">
    <location>
        <begin position="445"/>
        <end position="471"/>
    </location>
</feature>
<evidence type="ECO:0008006" key="4">
    <source>
        <dbReference type="Google" id="ProtNLM"/>
    </source>
</evidence>
<sequence length="695" mass="76449">MDTVERGLMAGSTDTVIEPDIDQPVMSAECGRPTICVDDSTHVESSDCARVSPQTTGIEIASEKPVNDGDFKTMMQYLDDLGDPPTDTTLGSTQLPHIPPPELAWQDFIFEQPPPDQTHFGGGPPGHDVAPNHSVDSRSLVDTTGDTNVVKAVDDGLSSRPHTTAKRKTSSLIQESYESSEHQAKRARLLSADEESAEDLITTLKFSTKQGKSALGNLASQLLAQEQNSRKSRNSRWRRTRDETTSIDKAALAKSFKNKPIARSCWGCVHLEGAEGVSQCSLLENHSQWPCHACAQDNLHCDLITAPTRKVRCTDCKRQNLLCSYGYTRNHEQACEQCVKDGYRCVAGPVKDGGIIPRIGIMRAEEDAKEDDSRDNIRYVPTLAIPSRKGKTKVAEDCRECAYSGGKCIYPVNLSTGPCRTCKREKLPCTMPNAPAPKIIDSFHPARSQARQPQPAPPASQDRAAAIAQKRRDSVFDSVEVARGTSQITRPISTNYRHPMVFNCSAENCTFCQYPDMQITGIGMKQPEVANIPEYSGFVEISGGYAQAGIPNTRLCSACTMSRSSILYCRCHDMEMMSGINYSDEAQAAATARLLDDDYNDLDKHCNVCFHLATYSCVAVDPEDGDEGCGLKLCEGCMLRLLGEHDKDLGGLVTAMVDQGEQCRSDAELLRSDGALMRYGHWRAQCEVERERERR</sequence>
<reference evidence="2 3" key="1">
    <citation type="submission" date="2016-10" db="EMBL/GenBank/DDBJ databases">
        <authorList>
            <person name="Varghese N."/>
        </authorList>
    </citation>
    <scope>NUCLEOTIDE SEQUENCE [LARGE SCALE GENOMIC DNA]</scope>
</reference>
<dbReference type="EMBL" id="LT882676">
    <property type="protein sequence ID" value="SMY20066.1"/>
    <property type="molecule type" value="Genomic_DNA"/>
</dbReference>
<evidence type="ECO:0000313" key="2">
    <source>
        <dbReference type="EMBL" id="SMY20066.1"/>
    </source>
</evidence>
<dbReference type="AlphaFoldDB" id="A0A1Y6L6H9"/>
<organism evidence="2 3">
    <name type="scientific">Zymoseptoria tritici ST99CH_1A5</name>
    <dbReference type="NCBI Taxonomy" id="1276529"/>
    <lineage>
        <taxon>Eukaryota</taxon>
        <taxon>Fungi</taxon>
        <taxon>Dikarya</taxon>
        <taxon>Ascomycota</taxon>
        <taxon>Pezizomycotina</taxon>
        <taxon>Dothideomycetes</taxon>
        <taxon>Dothideomycetidae</taxon>
        <taxon>Mycosphaerellales</taxon>
        <taxon>Mycosphaerellaceae</taxon>
        <taxon>Zymoseptoria</taxon>
    </lineage>
</organism>
<protein>
    <recommendedName>
        <fullName evidence="4">Zn(2)-C6 fungal-type domain-containing protein</fullName>
    </recommendedName>
</protein>
<feature type="region of interest" description="Disordered" evidence="1">
    <location>
        <begin position="225"/>
        <end position="244"/>
    </location>
</feature>